<accession>A0A919E256</accession>
<dbReference type="AlphaFoldDB" id="A0A919E256"/>
<protein>
    <submittedName>
        <fullName evidence="1">Uncharacterized protein</fullName>
    </submittedName>
</protein>
<comment type="caution">
    <text evidence="1">The sequence shown here is derived from an EMBL/GenBank/DDBJ whole genome shotgun (WGS) entry which is preliminary data.</text>
</comment>
<organism evidence="1 2">
    <name type="scientific">Streptomyces fumanus</name>
    <dbReference type="NCBI Taxonomy" id="67302"/>
    <lineage>
        <taxon>Bacteria</taxon>
        <taxon>Bacillati</taxon>
        <taxon>Actinomycetota</taxon>
        <taxon>Actinomycetes</taxon>
        <taxon>Kitasatosporales</taxon>
        <taxon>Streptomycetaceae</taxon>
        <taxon>Streptomyces</taxon>
    </lineage>
</organism>
<keyword evidence="2" id="KW-1185">Reference proteome</keyword>
<dbReference type="EMBL" id="BNBI01000006">
    <property type="protein sequence ID" value="GHF03071.1"/>
    <property type="molecule type" value="Genomic_DNA"/>
</dbReference>
<evidence type="ECO:0000313" key="2">
    <source>
        <dbReference type="Proteomes" id="UP000630718"/>
    </source>
</evidence>
<reference evidence="1" key="1">
    <citation type="journal article" date="2014" name="Int. J. Syst. Evol. Microbiol.">
        <title>Complete genome sequence of Corynebacterium casei LMG S-19264T (=DSM 44701T), isolated from a smear-ripened cheese.</title>
        <authorList>
            <consortium name="US DOE Joint Genome Institute (JGI-PGF)"/>
            <person name="Walter F."/>
            <person name="Albersmeier A."/>
            <person name="Kalinowski J."/>
            <person name="Ruckert C."/>
        </authorList>
    </citation>
    <scope>NUCLEOTIDE SEQUENCE</scope>
    <source>
        <strain evidence="1">JCM 4477</strain>
    </source>
</reference>
<evidence type="ECO:0000313" key="1">
    <source>
        <dbReference type="EMBL" id="GHF03071.1"/>
    </source>
</evidence>
<gene>
    <name evidence="1" type="ORF">GCM10018772_29860</name>
</gene>
<dbReference type="Proteomes" id="UP000630718">
    <property type="component" value="Unassembled WGS sequence"/>
</dbReference>
<name>A0A919E256_9ACTN</name>
<sequence>MIIAPVVQDWPHRDAAEFQVPHCSCAYGGPDPDGIPVLTGGEERRLVQVPGPAGLGVGGAGASDMWSWLSPSTWGNRRTERANDRHEVRGCTKRFETTTSAV</sequence>
<reference evidence="1" key="2">
    <citation type="submission" date="2020-09" db="EMBL/GenBank/DDBJ databases">
        <authorList>
            <person name="Sun Q."/>
            <person name="Ohkuma M."/>
        </authorList>
    </citation>
    <scope>NUCLEOTIDE SEQUENCE</scope>
    <source>
        <strain evidence="1">JCM 4477</strain>
    </source>
</reference>
<proteinExistence type="predicted"/>